<name>A0A8C5K8T9_JACJA</name>
<keyword evidence="7" id="KW-1015">Disulfide bond</keyword>
<keyword evidence="8 11" id="KW-0675">Receptor</keyword>
<evidence type="ECO:0000256" key="9">
    <source>
        <dbReference type="ARBA" id="ARBA00023180"/>
    </source>
</evidence>
<organism evidence="15 16">
    <name type="scientific">Jaculus jaculus</name>
    <name type="common">Lesser Egyptian jerboa</name>
    <dbReference type="NCBI Taxonomy" id="51337"/>
    <lineage>
        <taxon>Eukaryota</taxon>
        <taxon>Metazoa</taxon>
        <taxon>Chordata</taxon>
        <taxon>Craniata</taxon>
        <taxon>Vertebrata</taxon>
        <taxon>Euteleostomi</taxon>
        <taxon>Mammalia</taxon>
        <taxon>Eutheria</taxon>
        <taxon>Euarchontoglires</taxon>
        <taxon>Glires</taxon>
        <taxon>Rodentia</taxon>
        <taxon>Myomorpha</taxon>
        <taxon>Dipodoidea</taxon>
        <taxon>Dipodidae</taxon>
        <taxon>Dipodinae</taxon>
        <taxon>Jaculus</taxon>
    </lineage>
</organism>
<feature type="domain" description="G-protein coupled receptors family 1 profile" evidence="14">
    <location>
        <begin position="49"/>
        <end position="287"/>
    </location>
</feature>
<feature type="region of interest" description="Disordered" evidence="12">
    <location>
        <begin position="311"/>
        <end position="357"/>
    </location>
</feature>
<dbReference type="Ensembl" id="ENSJJAT00000011907.1">
    <property type="protein sequence ID" value="ENSJJAP00000005529.1"/>
    <property type="gene ID" value="ENSJJAG00000010456.1"/>
</dbReference>
<keyword evidence="5 11" id="KW-0297">G-protein coupled receptor</keyword>
<dbReference type="FunFam" id="1.20.1070.10:FF:000017">
    <property type="entry name" value="lysophosphatidic acid receptor 4"/>
    <property type="match status" value="1"/>
</dbReference>
<comment type="subcellular location">
    <subcellularLocation>
        <location evidence="1">Cell membrane</location>
        <topology evidence="1">Multi-pass membrane protein</topology>
    </subcellularLocation>
</comment>
<evidence type="ECO:0000256" key="6">
    <source>
        <dbReference type="ARBA" id="ARBA00023136"/>
    </source>
</evidence>
<feature type="transmembrane region" description="Helical" evidence="13">
    <location>
        <begin position="267"/>
        <end position="289"/>
    </location>
</feature>
<dbReference type="GeneTree" id="ENSGT00950000183136"/>
<dbReference type="Proteomes" id="UP000694385">
    <property type="component" value="Unassembled WGS sequence"/>
</dbReference>
<keyword evidence="16" id="KW-1185">Reference proteome</keyword>
<evidence type="ECO:0000313" key="16">
    <source>
        <dbReference type="Proteomes" id="UP000694385"/>
    </source>
</evidence>
<dbReference type="Pfam" id="PF00001">
    <property type="entry name" value="7tm_1"/>
    <property type="match status" value="1"/>
</dbReference>
<feature type="transmembrane region" description="Helical" evidence="13">
    <location>
        <begin position="179"/>
        <end position="202"/>
    </location>
</feature>
<dbReference type="SUPFAM" id="SSF81321">
    <property type="entry name" value="Family A G protein-coupled receptor-like"/>
    <property type="match status" value="1"/>
</dbReference>
<protein>
    <submittedName>
        <fullName evidence="15">Lysophosphatidic acid receptor 5</fullName>
    </submittedName>
</protein>
<evidence type="ECO:0000256" key="8">
    <source>
        <dbReference type="ARBA" id="ARBA00023170"/>
    </source>
</evidence>
<dbReference type="InterPro" id="IPR000276">
    <property type="entry name" value="GPCR_Rhodpsn"/>
</dbReference>
<evidence type="ECO:0000256" key="5">
    <source>
        <dbReference type="ARBA" id="ARBA00023040"/>
    </source>
</evidence>
<evidence type="ECO:0000256" key="4">
    <source>
        <dbReference type="ARBA" id="ARBA00022989"/>
    </source>
</evidence>
<evidence type="ECO:0000256" key="12">
    <source>
        <dbReference type="SAM" id="MobiDB-lite"/>
    </source>
</evidence>
<dbReference type="PRINTS" id="PR00237">
    <property type="entry name" value="GPCRRHODOPSN"/>
</dbReference>
<evidence type="ECO:0000256" key="11">
    <source>
        <dbReference type="RuleBase" id="RU000688"/>
    </source>
</evidence>
<feature type="transmembrane region" description="Helical" evidence="13">
    <location>
        <begin position="36"/>
        <end position="58"/>
    </location>
</feature>
<evidence type="ECO:0000256" key="1">
    <source>
        <dbReference type="ARBA" id="ARBA00004651"/>
    </source>
</evidence>
<dbReference type="GO" id="GO:0048266">
    <property type="term" value="P:behavioral response to pain"/>
    <property type="evidence" value="ECO:0007669"/>
    <property type="project" value="Ensembl"/>
</dbReference>
<dbReference type="OMA" id="QTCKDYT"/>
<evidence type="ECO:0000256" key="10">
    <source>
        <dbReference type="ARBA" id="ARBA00023224"/>
    </source>
</evidence>
<dbReference type="InterPro" id="IPR017452">
    <property type="entry name" value="GPCR_Rhodpsn_7TM"/>
</dbReference>
<dbReference type="AlphaFoldDB" id="A0A8C5K8T9"/>
<dbReference type="PANTHER" id="PTHR24234:SF6">
    <property type="entry name" value="LYSOPHOSPHATIDIC ACID RECEPTOR 5"/>
    <property type="match status" value="1"/>
</dbReference>
<reference evidence="15" key="1">
    <citation type="submission" date="2025-08" db="UniProtKB">
        <authorList>
            <consortium name="Ensembl"/>
        </authorList>
    </citation>
    <scope>IDENTIFICATION</scope>
</reference>
<feature type="transmembrane region" description="Helical" evidence="13">
    <location>
        <begin position="109"/>
        <end position="127"/>
    </location>
</feature>
<evidence type="ECO:0000313" key="15">
    <source>
        <dbReference type="Ensembl" id="ENSJJAP00000005529.1"/>
    </source>
</evidence>
<accession>A0A8C5K8T9</accession>
<dbReference type="PANTHER" id="PTHR24234">
    <property type="entry name" value="LYSOPHOSPHATIDIC ACID RECEPTOR 5/SPHINGOSYLPHOSPHORYLCHOLINE RECEPTOR"/>
    <property type="match status" value="1"/>
</dbReference>
<feature type="transmembrane region" description="Helical" evidence="13">
    <location>
        <begin position="223"/>
        <end position="247"/>
    </location>
</feature>
<keyword evidence="6 13" id="KW-0472">Membrane</keyword>
<dbReference type="PROSITE" id="PS00237">
    <property type="entry name" value="G_PROTEIN_RECEP_F1_1"/>
    <property type="match status" value="1"/>
</dbReference>
<gene>
    <name evidence="15" type="primary">Lpar5</name>
</gene>
<evidence type="ECO:0000256" key="7">
    <source>
        <dbReference type="ARBA" id="ARBA00023157"/>
    </source>
</evidence>
<evidence type="ECO:0000256" key="3">
    <source>
        <dbReference type="ARBA" id="ARBA00022692"/>
    </source>
</evidence>
<keyword evidence="4 13" id="KW-1133">Transmembrane helix</keyword>
<reference evidence="15" key="2">
    <citation type="submission" date="2025-09" db="UniProtKB">
        <authorList>
            <consortium name="Ensembl"/>
        </authorList>
    </citation>
    <scope>IDENTIFICATION</scope>
</reference>
<feature type="transmembrane region" description="Helical" evidence="13">
    <location>
        <begin position="147"/>
        <end position="167"/>
    </location>
</feature>
<proteinExistence type="inferred from homology"/>
<evidence type="ECO:0000259" key="14">
    <source>
        <dbReference type="PROSITE" id="PS50262"/>
    </source>
</evidence>
<keyword evidence="9" id="KW-0325">Glycoprotein</keyword>
<keyword evidence="3 11" id="KW-0812">Transmembrane</keyword>
<dbReference type="Gene3D" id="1.20.1070.10">
    <property type="entry name" value="Rhodopsin 7-helix transmembrane proteins"/>
    <property type="match status" value="1"/>
</dbReference>
<keyword evidence="10 11" id="KW-0807">Transducer</keyword>
<dbReference type="GO" id="GO:0004930">
    <property type="term" value="F:G protein-coupled receptor activity"/>
    <property type="evidence" value="ECO:0007669"/>
    <property type="project" value="UniProtKB-KW"/>
</dbReference>
<evidence type="ECO:0000256" key="2">
    <source>
        <dbReference type="ARBA" id="ARBA00022475"/>
    </source>
</evidence>
<comment type="similarity">
    <text evidence="11">Belongs to the G-protein coupled receptor 1 family.</text>
</comment>
<sequence>LLHAGRMSADSSTNASFANSSVAPCPDYRGTHLLHMVVYSLVLAAGLPLNALALWVFLRVLRLHSVVSVYMCNLAASDLLFTLSLPLRLSYYALHHWPFPDLLCQASGAVFQMNMYGSCLFLMLINLDRYVAVVHPLRLRHLRRPRVARRLCLAVWALLLLLASLPLDFSDELWKSRLLPLVLLAETLGFLLPGAAVAYSSARVFRALARPGAPQSRRRRKTVRLLLASLAIFLLCFVPYNATLAVYGLLRGQLVPATRAAREQVRAVLMVMVLLASANCVLDPIVYYFSAEGFRNTLRSLGTPLRAGTAAAANGSRGTEAPSEAVPASGHDATGQDLSPAPTPGTPFLPCSLDSAL</sequence>
<dbReference type="PRINTS" id="PR01157">
    <property type="entry name" value="P2YPURNOCPTR"/>
</dbReference>
<dbReference type="GO" id="GO:0005886">
    <property type="term" value="C:plasma membrane"/>
    <property type="evidence" value="ECO:0007669"/>
    <property type="project" value="UniProtKB-SubCell"/>
</dbReference>
<keyword evidence="2" id="KW-1003">Cell membrane</keyword>
<evidence type="ECO:0000256" key="13">
    <source>
        <dbReference type="SAM" id="Phobius"/>
    </source>
</evidence>
<dbReference type="PROSITE" id="PS50262">
    <property type="entry name" value="G_PROTEIN_RECEP_F1_2"/>
    <property type="match status" value="1"/>
</dbReference>
<feature type="transmembrane region" description="Helical" evidence="13">
    <location>
        <begin position="70"/>
        <end position="89"/>
    </location>
</feature>